<dbReference type="PATRIC" id="fig|1638788.3.peg.1977"/>
<keyword evidence="3" id="KW-1185">Reference proteome</keyword>
<evidence type="ECO:0000313" key="2">
    <source>
        <dbReference type="EMBL" id="AKV67093.1"/>
    </source>
</evidence>
<protein>
    <submittedName>
        <fullName evidence="2">Uncharacterized protein</fullName>
    </submittedName>
</protein>
<keyword evidence="1" id="KW-0472">Membrane</keyword>
<feature type="transmembrane region" description="Helical" evidence="1">
    <location>
        <begin position="12"/>
        <end position="32"/>
    </location>
</feature>
<dbReference type="KEGG" id="mpk:VL20_1967"/>
<proteinExistence type="predicted"/>
<keyword evidence="1" id="KW-0812">Transmembrane</keyword>
<dbReference type="EMBL" id="CP011339">
    <property type="protein sequence ID" value="AKV67093.1"/>
    <property type="molecule type" value="Genomic_DNA"/>
</dbReference>
<sequence>MNKNYFLFPNITHLLPLTNLVYLLVVIIYISLARQGFKDNVFENYFYSSPLHKETIRADLYT</sequence>
<dbReference type="AlphaFoldDB" id="A0A0K1RZ82"/>
<reference evidence="2 3" key="1">
    <citation type="journal article" date="2016" name="Stand. Genomic Sci.">
        <title>Complete genome sequence and genomic characterization of Microcystis panniformis FACHB 1757 by third-generation sequencing.</title>
        <authorList>
            <person name="Zhang J.Y."/>
            <person name="Guan R."/>
            <person name="Zhang H.J."/>
            <person name="Li H."/>
            <person name="Xiao P."/>
            <person name="Yu G.L."/>
            <person name="Du L."/>
            <person name="Cao D.M."/>
            <person name="Zhu B.C."/>
            <person name="Li R.H."/>
            <person name="Lu Z.H."/>
        </authorList>
    </citation>
    <scope>NUCLEOTIDE SEQUENCE [LARGE SCALE GENOMIC DNA]</scope>
    <source>
        <strain evidence="2 3">FACHB-1757</strain>
    </source>
</reference>
<organism evidence="2 3">
    <name type="scientific">Microcystis panniformis FACHB-1757</name>
    <dbReference type="NCBI Taxonomy" id="1638788"/>
    <lineage>
        <taxon>Bacteria</taxon>
        <taxon>Bacillati</taxon>
        <taxon>Cyanobacteriota</taxon>
        <taxon>Cyanophyceae</taxon>
        <taxon>Oscillatoriophycideae</taxon>
        <taxon>Chroococcales</taxon>
        <taxon>Microcystaceae</taxon>
        <taxon>Microcystis</taxon>
    </lineage>
</organism>
<evidence type="ECO:0000313" key="3">
    <source>
        <dbReference type="Proteomes" id="UP000068167"/>
    </source>
</evidence>
<gene>
    <name evidence="2" type="ORF">VL20_1967</name>
</gene>
<accession>A0A0K1RZ82</accession>
<keyword evidence="1" id="KW-1133">Transmembrane helix</keyword>
<dbReference type="Proteomes" id="UP000068167">
    <property type="component" value="Chromosome"/>
</dbReference>
<evidence type="ECO:0000256" key="1">
    <source>
        <dbReference type="SAM" id="Phobius"/>
    </source>
</evidence>
<name>A0A0K1RZ82_9CHRO</name>